<keyword evidence="5" id="KW-1133">Transmembrane helix</keyword>
<dbReference type="InterPro" id="IPR013780">
    <property type="entry name" value="Glyco_hydro_b"/>
</dbReference>
<gene>
    <name evidence="8" type="ORF">SAMN04488109_5939</name>
</gene>
<evidence type="ECO:0000259" key="6">
    <source>
        <dbReference type="Pfam" id="PF02055"/>
    </source>
</evidence>
<dbReference type="GO" id="GO:0004348">
    <property type="term" value="F:glucosylceramidase activity"/>
    <property type="evidence" value="ECO:0007669"/>
    <property type="project" value="InterPro"/>
</dbReference>
<organism evidence="8 9">
    <name type="scientific">Chryseolinea serpens</name>
    <dbReference type="NCBI Taxonomy" id="947013"/>
    <lineage>
        <taxon>Bacteria</taxon>
        <taxon>Pseudomonadati</taxon>
        <taxon>Bacteroidota</taxon>
        <taxon>Cytophagia</taxon>
        <taxon>Cytophagales</taxon>
        <taxon>Fulvivirgaceae</taxon>
        <taxon>Chryseolinea</taxon>
    </lineage>
</organism>
<evidence type="ECO:0000259" key="7">
    <source>
        <dbReference type="Pfam" id="PF17189"/>
    </source>
</evidence>
<keyword evidence="4" id="KW-0326">Glycosidase</keyword>
<dbReference type="EMBL" id="FQWQ01000005">
    <property type="protein sequence ID" value="SHH90094.1"/>
    <property type="molecule type" value="Genomic_DNA"/>
</dbReference>
<dbReference type="Gene3D" id="3.20.20.80">
    <property type="entry name" value="Glycosidases"/>
    <property type="match status" value="1"/>
</dbReference>
<protein>
    <submittedName>
        <fullName evidence="8">Glucosylceramidase</fullName>
    </submittedName>
</protein>
<keyword evidence="3 4" id="KW-0378">Hydrolase</keyword>
<comment type="similarity">
    <text evidence="1 4">Belongs to the glycosyl hydrolase 30 family.</text>
</comment>
<dbReference type="AlphaFoldDB" id="A0A1M5WSJ4"/>
<evidence type="ECO:0000256" key="2">
    <source>
        <dbReference type="ARBA" id="ARBA00022729"/>
    </source>
</evidence>
<feature type="transmembrane region" description="Helical" evidence="5">
    <location>
        <begin position="22"/>
        <end position="40"/>
    </location>
</feature>
<evidence type="ECO:0000313" key="8">
    <source>
        <dbReference type="EMBL" id="SHH90094.1"/>
    </source>
</evidence>
<dbReference type="Gene3D" id="2.60.40.1180">
    <property type="entry name" value="Golgi alpha-mannosidase II"/>
    <property type="match status" value="1"/>
</dbReference>
<proteinExistence type="inferred from homology"/>
<dbReference type="GO" id="GO:0006680">
    <property type="term" value="P:glucosylceramide catabolic process"/>
    <property type="evidence" value="ECO:0007669"/>
    <property type="project" value="TreeGrafter"/>
</dbReference>
<dbReference type="STRING" id="947013.SAMN04488109_5939"/>
<keyword evidence="9" id="KW-1185">Reference proteome</keyword>
<dbReference type="PANTHER" id="PTHR11069">
    <property type="entry name" value="GLUCOSYLCERAMIDASE"/>
    <property type="match status" value="1"/>
</dbReference>
<evidence type="ECO:0000313" key="9">
    <source>
        <dbReference type="Proteomes" id="UP000184212"/>
    </source>
</evidence>
<dbReference type="InterPro" id="IPR033452">
    <property type="entry name" value="GH30_C"/>
</dbReference>
<dbReference type="InterPro" id="IPR001139">
    <property type="entry name" value="Glyco_hydro_30"/>
</dbReference>
<dbReference type="InterPro" id="IPR033453">
    <property type="entry name" value="Glyco_hydro_30_TIM-barrel"/>
</dbReference>
<dbReference type="GO" id="GO:0016020">
    <property type="term" value="C:membrane"/>
    <property type="evidence" value="ECO:0007669"/>
    <property type="project" value="GOC"/>
</dbReference>
<dbReference type="Proteomes" id="UP000184212">
    <property type="component" value="Unassembled WGS sequence"/>
</dbReference>
<keyword evidence="2" id="KW-0732">Signal</keyword>
<evidence type="ECO:0000256" key="4">
    <source>
        <dbReference type="RuleBase" id="RU361188"/>
    </source>
</evidence>
<keyword evidence="5" id="KW-0812">Transmembrane</keyword>
<keyword evidence="5" id="KW-0472">Membrane</keyword>
<dbReference type="PANTHER" id="PTHR11069:SF23">
    <property type="entry name" value="LYSOSOMAL ACID GLUCOSYLCERAMIDASE"/>
    <property type="match status" value="1"/>
</dbReference>
<dbReference type="Pfam" id="PF02055">
    <property type="entry name" value="Glyco_hydro_30"/>
    <property type="match status" value="1"/>
</dbReference>
<evidence type="ECO:0000256" key="1">
    <source>
        <dbReference type="ARBA" id="ARBA00005382"/>
    </source>
</evidence>
<evidence type="ECO:0000256" key="3">
    <source>
        <dbReference type="ARBA" id="ARBA00022801"/>
    </source>
</evidence>
<dbReference type="InterPro" id="IPR017853">
    <property type="entry name" value="GH"/>
</dbReference>
<accession>A0A1M5WSJ4</accession>
<feature type="domain" description="Glycosyl hydrolase family 30 TIM-barrel" evidence="6">
    <location>
        <begin position="97"/>
        <end position="425"/>
    </location>
</feature>
<evidence type="ECO:0000256" key="5">
    <source>
        <dbReference type="SAM" id="Phobius"/>
    </source>
</evidence>
<sequence>MAHASSPCFLKTRMNQHNNRSFSFWAYGITVLLIACTSACSRKTNESSAASNGGDVAFWLTTGDRSSQLAKSTLSFTDEEGSDEVITVDTTQRFQSIDGFGFSLTGGSAFLLHTKLDSAKRAALLRELFLTEDNGIGISYLRISIGASDLDDHVFSYTSYAPGKGKGFSLDEDRKHLIPVLKEIVALQPGIKIMGSPWSAPAWMKTNANAKAGSLKPEYYEAYAKYFVDYVQEMKKEGITIDAVTLQNEPENPKNTPSMIMTAADQAAFVKNNLGPAFKAAGIQTKIIVFDHNCDHPEYPIAVLDDAAAKPFIDGSAFHLYLGEIEALSKVHEAHPDKHVYFTEQWTSGEGTFAGDLQWHVKHLVIGATRNWSRNVLEWNLAADASYGPHTDDGGCTLCQGALTVGDDVKRNVSYYIIGHASKFVPDGSVRIASNTLQAIPNVAFVTPEGKKVLIAVNDTDTEKSFAVKANGKTFKATLSKGAVGTFVW</sequence>
<dbReference type="Pfam" id="PF17189">
    <property type="entry name" value="Glyco_hydro_30C"/>
    <property type="match status" value="1"/>
</dbReference>
<dbReference type="SUPFAM" id="SSF51445">
    <property type="entry name" value="(Trans)glycosidases"/>
    <property type="match status" value="1"/>
</dbReference>
<feature type="domain" description="Glycosyl hydrolase family 30 beta sandwich" evidence="7">
    <location>
        <begin position="428"/>
        <end position="487"/>
    </location>
</feature>
<name>A0A1M5WSJ4_9BACT</name>
<reference evidence="8 9" key="1">
    <citation type="submission" date="2016-11" db="EMBL/GenBank/DDBJ databases">
        <authorList>
            <person name="Jaros S."/>
            <person name="Januszkiewicz K."/>
            <person name="Wedrychowicz H."/>
        </authorList>
    </citation>
    <scope>NUCLEOTIDE SEQUENCE [LARGE SCALE GENOMIC DNA]</scope>
    <source>
        <strain evidence="8 9">DSM 24574</strain>
    </source>
</reference>